<sequence>MSSASEASRAPLSAKPPLGPALFPGQQAVDPSWRAKESRRRDKPQLSCNTCRRRKSPCSTCSSRGLPCAYGDGQAIKATTGAGATAPSVQDRLVHLERLVMSLMPPAGTQKRLAGDASPGESAGVNAKSAVESMDVPSECGSMRVSDSDLRYVGGDHWAAILDSITDLKDHLDRDEQLQLAGSGDSGQNEPSDCESTDLWPGSRSPHALLLYGSSRPTSRANILAALPPKVAVDRYIARYFNSLEIASCIVHGPTFLKEYEAFWANPSHVPVAWIGLLFSIIGLAVVTSDAGDGASSCDLEQQSLQIDLYREKIVQCLIAGEYTNAGPYVLETMLHYLHIEFAIRADADKDAWFLLAIAVNLAMRVGYHRDPSHFPDITPLQCEMRRRTWATVLQADILISTQMGMPRMISDTTWDAAEPRNYNDADLDQHAVELPPPRPETEFTTALGIIARRRILMAVGIVSDLTSATTSCSYADVMRVDGLLHEATASIPPPLRQKPLAASVTDPPQVIMGRLFISHVFYKGQIMLHRRFLYMQSPSAERDHFAYSRKVCLDASLDTLQIQHILDEETCPAGQLHTMRWRLSSIMNHQFLTATMILCSLLHRGQTQQRTDEIVTALQRARIIWMRGSTRSREAKRAAETVSFVLAQVVGSGNRADAAIDDDVHRHTPTQDHCTASVFLSGISEFDTGAWFDRQNLMFQEDLSLGQSDGFIMPSLLGSTATTDQQNKSFLFSMNSVDSALGSSGEYDLT</sequence>
<evidence type="ECO:0000256" key="2">
    <source>
        <dbReference type="ARBA" id="ARBA00022723"/>
    </source>
</evidence>
<dbReference type="Proteomes" id="UP000245956">
    <property type="component" value="Unassembled WGS sequence"/>
</dbReference>
<dbReference type="GO" id="GO:0008270">
    <property type="term" value="F:zinc ion binding"/>
    <property type="evidence" value="ECO:0007669"/>
    <property type="project" value="InterPro"/>
</dbReference>
<feature type="region of interest" description="Disordered" evidence="4">
    <location>
        <begin position="180"/>
        <end position="201"/>
    </location>
</feature>
<dbReference type="InterPro" id="IPR007219">
    <property type="entry name" value="XnlR_reg_dom"/>
</dbReference>
<dbReference type="AlphaFoldDB" id="A0A2U3DR73"/>
<dbReference type="GO" id="GO:0003677">
    <property type="term" value="F:DNA binding"/>
    <property type="evidence" value="ECO:0007669"/>
    <property type="project" value="InterPro"/>
</dbReference>
<dbReference type="Gene3D" id="4.10.240.10">
    <property type="entry name" value="Zn(2)-C6 fungal-type DNA-binding domain"/>
    <property type="match status" value="1"/>
</dbReference>
<accession>A0A2U3DR73</accession>
<dbReference type="Pfam" id="PF04082">
    <property type="entry name" value="Fungal_trans"/>
    <property type="match status" value="1"/>
</dbReference>
<gene>
    <name evidence="6" type="ORF">PCL_08613</name>
</gene>
<evidence type="ECO:0000256" key="1">
    <source>
        <dbReference type="ARBA" id="ARBA00004123"/>
    </source>
</evidence>
<feature type="domain" description="Xylanolytic transcriptional activator regulatory" evidence="5">
    <location>
        <begin position="352"/>
        <end position="426"/>
    </location>
</feature>
<dbReference type="PANTHER" id="PTHR31001:SF74">
    <property type="entry name" value="ZN(II)2CYS6 TRANSCRIPTION FACTOR (EUROFUNG)"/>
    <property type="match status" value="1"/>
</dbReference>
<dbReference type="InterPro" id="IPR050613">
    <property type="entry name" value="Sec_Metabolite_Reg"/>
</dbReference>
<dbReference type="CDD" id="cd00067">
    <property type="entry name" value="GAL4"/>
    <property type="match status" value="1"/>
</dbReference>
<dbReference type="CDD" id="cd12148">
    <property type="entry name" value="fungal_TF_MHR"/>
    <property type="match status" value="1"/>
</dbReference>
<evidence type="ECO:0000256" key="4">
    <source>
        <dbReference type="SAM" id="MobiDB-lite"/>
    </source>
</evidence>
<evidence type="ECO:0000313" key="6">
    <source>
        <dbReference type="EMBL" id="PWI64748.1"/>
    </source>
</evidence>
<reference evidence="6 7" key="1">
    <citation type="journal article" date="2016" name="Front. Microbiol.">
        <title>Genome and transcriptome sequences reveal the specific parasitism of the nematophagous Purpureocillium lilacinum 36-1.</title>
        <authorList>
            <person name="Xie J."/>
            <person name="Li S."/>
            <person name="Mo C."/>
            <person name="Xiao X."/>
            <person name="Peng D."/>
            <person name="Wang G."/>
            <person name="Xiao Y."/>
        </authorList>
    </citation>
    <scope>NUCLEOTIDE SEQUENCE [LARGE SCALE GENOMIC DNA]</scope>
    <source>
        <strain evidence="6 7">36-1</strain>
    </source>
</reference>
<protein>
    <recommendedName>
        <fullName evidence="5">Xylanolytic transcriptional activator regulatory domain-containing protein</fullName>
    </recommendedName>
</protein>
<feature type="compositionally biased region" description="Basic and acidic residues" evidence="4">
    <location>
        <begin position="33"/>
        <end position="44"/>
    </location>
</feature>
<dbReference type="InterPro" id="IPR036864">
    <property type="entry name" value="Zn2-C6_fun-type_DNA-bd_sf"/>
</dbReference>
<evidence type="ECO:0000313" key="7">
    <source>
        <dbReference type="Proteomes" id="UP000245956"/>
    </source>
</evidence>
<evidence type="ECO:0000259" key="5">
    <source>
        <dbReference type="SMART" id="SM00906"/>
    </source>
</evidence>
<dbReference type="InterPro" id="IPR001138">
    <property type="entry name" value="Zn2Cys6_DnaBD"/>
</dbReference>
<comment type="subcellular location">
    <subcellularLocation>
        <location evidence="1">Nucleus</location>
    </subcellularLocation>
</comment>
<feature type="region of interest" description="Disordered" evidence="4">
    <location>
        <begin position="1"/>
        <end position="62"/>
    </location>
</feature>
<keyword evidence="2" id="KW-0479">Metal-binding</keyword>
<keyword evidence="3" id="KW-0539">Nucleus</keyword>
<dbReference type="SMART" id="SM00906">
    <property type="entry name" value="Fungal_trans"/>
    <property type="match status" value="1"/>
</dbReference>
<comment type="caution">
    <text evidence="6">The sequence shown here is derived from an EMBL/GenBank/DDBJ whole genome shotgun (WGS) entry which is preliminary data.</text>
</comment>
<dbReference type="EMBL" id="LCWV01000046">
    <property type="protein sequence ID" value="PWI64748.1"/>
    <property type="molecule type" value="Genomic_DNA"/>
</dbReference>
<evidence type="ECO:0000256" key="3">
    <source>
        <dbReference type="ARBA" id="ARBA00023242"/>
    </source>
</evidence>
<dbReference type="GO" id="GO:0006351">
    <property type="term" value="P:DNA-templated transcription"/>
    <property type="evidence" value="ECO:0007669"/>
    <property type="project" value="InterPro"/>
</dbReference>
<feature type="region of interest" description="Disordered" evidence="4">
    <location>
        <begin position="110"/>
        <end position="132"/>
    </location>
</feature>
<dbReference type="GO" id="GO:0000981">
    <property type="term" value="F:DNA-binding transcription factor activity, RNA polymerase II-specific"/>
    <property type="evidence" value="ECO:0007669"/>
    <property type="project" value="InterPro"/>
</dbReference>
<dbReference type="GO" id="GO:0005634">
    <property type="term" value="C:nucleus"/>
    <property type="evidence" value="ECO:0007669"/>
    <property type="project" value="UniProtKB-SubCell"/>
</dbReference>
<organism evidence="6 7">
    <name type="scientific">Purpureocillium lilacinum</name>
    <name type="common">Paecilomyces lilacinus</name>
    <dbReference type="NCBI Taxonomy" id="33203"/>
    <lineage>
        <taxon>Eukaryota</taxon>
        <taxon>Fungi</taxon>
        <taxon>Dikarya</taxon>
        <taxon>Ascomycota</taxon>
        <taxon>Pezizomycotina</taxon>
        <taxon>Sordariomycetes</taxon>
        <taxon>Hypocreomycetidae</taxon>
        <taxon>Hypocreales</taxon>
        <taxon>Ophiocordycipitaceae</taxon>
        <taxon>Purpureocillium</taxon>
    </lineage>
</organism>
<name>A0A2U3DR73_PURLI</name>
<dbReference type="PANTHER" id="PTHR31001">
    <property type="entry name" value="UNCHARACTERIZED TRANSCRIPTIONAL REGULATORY PROTEIN"/>
    <property type="match status" value="1"/>
</dbReference>
<proteinExistence type="predicted"/>